<dbReference type="EMBL" id="CM027680">
    <property type="protein sequence ID" value="KAG0550619.1"/>
    <property type="molecule type" value="Genomic_DNA"/>
</dbReference>
<dbReference type="CDD" id="cd08948">
    <property type="entry name" value="5beta-POR_like_SDR_a"/>
    <property type="match status" value="1"/>
</dbReference>
<dbReference type="Proteomes" id="UP000807115">
    <property type="component" value="Chromosome 1"/>
</dbReference>
<dbReference type="AlphaFoldDB" id="A0A921S1Z5"/>
<dbReference type="SUPFAM" id="SSF51735">
    <property type="entry name" value="NAD(P)-binding Rossmann-fold domains"/>
    <property type="match status" value="1"/>
</dbReference>
<name>A0A921S1Z5_SORBI</name>
<evidence type="ECO:0000259" key="1">
    <source>
        <dbReference type="Pfam" id="PF22917"/>
    </source>
</evidence>
<comment type="caution">
    <text evidence="2">The sequence shown here is derived from an EMBL/GenBank/DDBJ whole genome shotgun (WGS) entry which is preliminary data.</text>
</comment>
<proteinExistence type="predicted"/>
<dbReference type="InterPro" id="IPR055222">
    <property type="entry name" value="PRISE-like_Rossmann-fold"/>
</dbReference>
<accession>A0A921S1Z5</accession>
<feature type="domain" description="PRISE-like Rossmann-fold" evidence="1">
    <location>
        <begin position="29"/>
        <end position="408"/>
    </location>
</feature>
<dbReference type="PANTHER" id="PTHR32487">
    <property type="entry name" value="3-OXO-DELTA(4,5)-STEROID 5-BETA-REDUCTASE"/>
    <property type="match status" value="1"/>
</dbReference>
<protein>
    <recommendedName>
        <fullName evidence="1">PRISE-like Rossmann-fold domain-containing protein</fullName>
    </recommendedName>
</protein>
<dbReference type="GO" id="GO:0016627">
    <property type="term" value="F:oxidoreductase activity, acting on the CH-CH group of donors"/>
    <property type="evidence" value="ECO:0007669"/>
    <property type="project" value="UniProtKB-ARBA"/>
</dbReference>
<dbReference type="Pfam" id="PF22917">
    <property type="entry name" value="PRISE"/>
    <property type="match status" value="1"/>
</dbReference>
<evidence type="ECO:0000313" key="3">
    <source>
        <dbReference type="Proteomes" id="UP000807115"/>
    </source>
</evidence>
<reference evidence="2" key="1">
    <citation type="journal article" date="2019" name="BMC Genomics">
        <title>A new reference genome for Sorghum bicolor reveals high levels of sequence similarity between sweet and grain genotypes: implications for the genetics of sugar metabolism.</title>
        <authorList>
            <person name="Cooper E.A."/>
            <person name="Brenton Z.W."/>
            <person name="Flinn B.S."/>
            <person name="Jenkins J."/>
            <person name="Shu S."/>
            <person name="Flowers D."/>
            <person name="Luo F."/>
            <person name="Wang Y."/>
            <person name="Xia P."/>
            <person name="Barry K."/>
            <person name="Daum C."/>
            <person name="Lipzen A."/>
            <person name="Yoshinaga Y."/>
            <person name="Schmutz J."/>
            <person name="Saski C."/>
            <person name="Vermerris W."/>
            <person name="Kresovich S."/>
        </authorList>
    </citation>
    <scope>NUCLEOTIDE SEQUENCE</scope>
</reference>
<sequence>MSLPPHLHFDFDQELEHKMECEGTKKVVLVIGSTGIVGSALINLLLLENPKNPVGSCKKVYALSRRPMPPWYMAASSSSFSSNNDPIPTVIHLHVDLADDAAVTKALAPLTDITHVFYVTWAPRHGWSNTEAHTVNRAMLSSVLSAVIPNAPDLKHVALQSGRNQSADPFQPPVRGAFAEDGWLGPFSEDLPRPDYPDLEDALIDGIASRVGDVTWSVHRPATILGFSPRSSRNLVSSLCVYAAICSKEGAVLRWPGSLVAWEGFSDACDAWLIAVQAIWAAMMARPNEAFNCGNGDVFKWKQLWPILASYFGVPWAGYEGEDQRFKLEEAMVGKEPVWAEIINENGLVETELDDITTWWLVDAVVNAEKEHVETMNKSKEFGFHSIYDTVRCFDTCIRKMKASRIVP</sequence>
<reference evidence="2" key="2">
    <citation type="submission" date="2020-10" db="EMBL/GenBank/DDBJ databases">
        <authorList>
            <person name="Cooper E.A."/>
            <person name="Brenton Z.W."/>
            <person name="Flinn B.S."/>
            <person name="Jenkins J."/>
            <person name="Shu S."/>
            <person name="Flowers D."/>
            <person name="Luo F."/>
            <person name="Wang Y."/>
            <person name="Xia P."/>
            <person name="Barry K."/>
            <person name="Daum C."/>
            <person name="Lipzen A."/>
            <person name="Yoshinaga Y."/>
            <person name="Schmutz J."/>
            <person name="Saski C."/>
            <person name="Vermerris W."/>
            <person name="Kresovich S."/>
        </authorList>
    </citation>
    <scope>NUCLEOTIDE SEQUENCE</scope>
</reference>
<dbReference type="InterPro" id="IPR036291">
    <property type="entry name" value="NAD(P)-bd_dom_sf"/>
</dbReference>
<dbReference type="PANTHER" id="PTHR32487:SF11">
    <property type="entry name" value="NAD-DEPENDENT EPIMERASE_DEHYDRATASE DOMAIN-CONTAINING PROTEIN"/>
    <property type="match status" value="1"/>
</dbReference>
<evidence type="ECO:0000313" key="2">
    <source>
        <dbReference type="EMBL" id="KAG0550619.1"/>
    </source>
</evidence>
<gene>
    <name evidence="2" type="ORF">BDA96_01G353700</name>
</gene>
<organism evidence="2 3">
    <name type="scientific">Sorghum bicolor</name>
    <name type="common">Sorghum</name>
    <name type="synonym">Sorghum vulgare</name>
    <dbReference type="NCBI Taxonomy" id="4558"/>
    <lineage>
        <taxon>Eukaryota</taxon>
        <taxon>Viridiplantae</taxon>
        <taxon>Streptophyta</taxon>
        <taxon>Embryophyta</taxon>
        <taxon>Tracheophyta</taxon>
        <taxon>Spermatophyta</taxon>
        <taxon>Magnoliopsida</taxon>
        <taxon>Liliopsida</taxon>
        <taxon>Poales</taxon>
        <taxon>Poaceae</taxon>
        <taxon>PACMAD clade</taxon>
        <taxon>Panicoideae</taxon>
        <taxon>Andropogonodae</taxon>
        <taxon>Andropogoneae</taxon>
        <taxon>Sorghinae</taxon>
        <taxon>Sorghum</taxon>
    </lineage>
</organism>
<dbReference type="Gene3D" id="3.40.50.720">
    <property type="entry name" value="NAD(P)-binding Rossmann-like Domain"/>
    <property type="match status" value="1"/>
</dbReference>